<accession>A0A7D9I2J9</accession>
<sequence>RAIERIDDRQIQNDLGILVSELQSLCNSYDALWIRNENLANPLSFTFPLEGIVQKGRRRYSLLQNALTNLHGYTAADGLKLLWKL</sequence>
<comment type="caution">
    <text evidence="1">The sequence shown here is derived from an EMBL/GenBank/DDBJ whole genome shotgun (WGS) entry which is preliminary data.</text>
</comment>
<feature type="non-terminal residue" evidence="1">
    <location>
        <position position="1"/>
    </location>
</feature>
<dbReference type="Proteomes" id="UP001152795">
    <property type="component" value="Unassembled WGS sequence"/>
</dbReference>
<proteinExistence type="predicted"/>
<reference evidence="1" key="1">
    <citation type="submission" date="2020-04" db="EMBL/GenBank/DDBJ databases">
        <authorList>
            <person name="Alioto T."/>
            <person name="Alioto T."/>
            <person name="Gomez Garrido J."/>
        </authorList>
    </citation>
    <scope>NUCLEOTIDE SEQUENCE</scope>
    <source>
        <strain evidence="1">A484AB</strain>
    </source>
</reference>
<gene>
    <name evidence="1" type="ORF">PACLA_8A023350</name>
</gene>
<dbReference type="EMBL" id="CACRXK020003550">
    <property type="protein sequence ID" value="CAB3999264.1"/>
    <property type="molecule type" value="Genomic_DNA"/>
</dbReference>
<name>A0A7D9I2J9_PARCT</name>
<evidence type="ECO:0000313" key="1">
    <source>
        <dbReference type="EMBL" id="CAB3999264.1"/>
    </source>
</evidence>
<organism evidence="1 2">
    <name type="scientific">Paramuricea clavata</name>
    <name type="common">Red gorgonian</name>
    <name type="synonym">Violescent sea-whip</name>
    <dbReference type="NCBI Taxonomy" id="317549"/>
    <lineage>
        <taxon>Eukaryota</taxon>
        <taxon>Metazoa</taxon>
        <taxon>Cnidaria</taxon>
        <taxon>Anthozoa</taxon>
        <taxon>Octocorallia</taxon>
        <taxon>Malacalcyonacea</taxon>
        <taxon>Plexauridae</taxon>
        <taxon>Paramuricea</taxon>
    </lineage>
</organism>
<dbReference type="AlphaFoldDB" id="A0A7D9I2J9"/>
<keyword evidence="2" id="KW-1185">Reference proteome</keyword>
<protein>
    <submittedName>
        <fullName evidence="1">Uncharacterized protein</fullName>
    </submittedName>
</protein>
<evidence type="ECO:0000313" key="2">
    <source>
        <dbReference type="Proteomes" id="UP001152795"/>
    </source>
</evidence>
<feature type="non-terminal residue" evidence="1">
    <location>
        <position position="85"/>
    </location>
</feature>